<evidence type="ECO:0000313" key="2">
    <source>
        <dbReference type="EMBL" id="REK73107.1"/>
    </source>
</evidence>
<sequence length="60" mass="6798">MPIRIIDTRPSRPETVPPARVLGCRTVLAPSAMQLGHWNPTEASRMHSGQISRSHLWHEM</sequence>
<comment type="caution">
    <text evidence="2">The sequence shown here is derived from an EMBL/GenBank/DDBJ whole genome shotgun (WGS) entry which is preliminary data.</text>
</comment>
<proteinExistence type="predicted"/>
<accession>A0A371PB22</accession>
<organism evidence="2 3">
    <name type="scientific">Aeromicrobium endophyticum</name>
    <dbReference type="NCBI Taxonomy" id="2292704"/>
    <lineage>
        <taxon>Bacteria</taxon>
        <taxon>Bacillati</taxon>
        <taxon>Actinomycetota</taxon>
        <taxon>Actinomycetes</taxon>
        <taxon>Propionibacteriales</taxon>
        <taxon>Nocardioidaceae</taxon>
        <taxon>Aeromicrobium</taxon>
    </lineage>
</organism>
<evidence type="ECO:0000256" key="1">
    <source>
        <dbReference type="SAM" id="MobiDB-lite"/>
    </source>
</evidence>
<protein>
    <submittedName>
        <fullName evidence="2">Uncharacterized protein</fullName>
    </submittedName>
</protein>
<dbReference type="AlphaFoldDB" id="A0A371PB22"/>
<dbReference type="Proteomes" id="UP000265581">
    <property type="component" value="Unassembled WGS sequence"/>
</dbReference>
<keyword evidence="3" id="KW-1185">Reference proteome</keyword>
<evidence type="ECO:0000313" key="3">
    <source>
        <dbReference type="Proteomes" id="UP000265581"/>
    </source>
</evidence>
<dbReference type="EMBL" id="QUBR01000001">
    <property type="protein sequence ID" value="REK73107.1"/>
    <property type="molecule type" value="Genomic_DNA"/>
</dbReference>
<feature type="region of interest" description="Disordered" evidence="1">
    <location>
        <begin position="39"/>
        <end position="60"/>
    </location>
</feature>
<reference evidence="2 3" key="1">
    <citation type="submission" date="2018-08" db="EMBL/GenBank/DDBJ databases">
        <title>Aeromicrobium sp. M2KJ-4, whole genome shotgun sequence.</title>
        <authorList>
            <person name="Tuo L."/>
        </authorList>
    </citation>
    <scope>NUCLEOTIDE SEQUENCE [LARGE SCALE GENOMIC DNA]</scope>
    <source>
        <strain evidence="2 3">M2KJ-4</strain>
    </source>
</reference>
<name>A0A371PB22_9ACTN</name>
<gene>
    <name evidence="2" type="ORF">DX116_05875</name>
</gene>